<evidence type="ECO:0000313" key="2">
    <source>
        <dbReference type="Proteomes" id="UP001066276"/>
    </source>
</evidence>
<keyword evidence="2" id="KW-1185">Reference proteome</keyword>
<proteinExistence type="predicted"/>
<organism evidence="1 2">
    <name type="scientific">Pleurodeles waltl</name>
    <name type="common">Iberian ribbed newt</name>
    <dbReference type="NCBI Taxonomy" id="8319"/>
    <lineage>
        <taxon>Eukaryota</taxon>
        <taxon>Metazoa</taxon>
        <taxon>Chordata</taxon>
        <taxon>Craniata</taxon>
        <taxon>Vertebrata</taxon>
        <taxon>Euteleostomi</taxon>
        <taxon>Amphibia</taxon>
        <taxon>Batrachia</taxon>
        <taxon>Caudata</taxon>
        <taxon>Salamandroidea</taxon>
        <taxon>Salamandridae</taxon>
        <taxon>Pleurodelinae</taxon>
        <taxon>Pleurodeles</taxon>
    </lineage>
</organism>
<sequence>MWPRPLEAGAISGTCCPCCQQFWSQALRGSEALTSAARSGPAPWSLERFLGLAVLAAGSSGVPRRGDLTRLQAWQDVAPPPGA</sequence>
<dbReference type="AlphaFoldDB" id="A0AAV7PTJ3"/>
<evidence type="ECO:0000313" key="1">
    <source>
        <dbReference type="EMBL" id="KAJ1131622.1"/>
    </source>
</evidence>
<dbReference type="Proteomes" id="UP001066276">
    <property type="component" value="Chromosome 7"/>
</dbReference>
<reference evidence="1" key="1">
    <citation type="journal article" date="2022" name="bioRxiv">
        <title>Sequencing and chromosome-scale assembly of the giantPleurodeles waltlgenome.</title>
        <authorList>
            <person name="Brown T."/>
            <person name="Elewa A."/>
            <person name="Iarovenko S."/>
            <person name="Subramanian E."/>
            <person name="Araus A.J."/>
            <person name="Petzold A."/>
            <person name="Susuki M."/>
            <person name="Suzuki K.-i.T."/>
            <person name="Hayashi T."/>
            <person name="Toyoda A."/>
            <person name="Oliveira C."/>
            <person name="Osipova E."/>
            <person name="Leigh N.D."/>
            <person name="Simon A."/>
            <person name="Yun M.H."/>
        </authorList>
    </citation>
    <scope>NUCLEOTIDE SEQUENCE</scope>
    <source>
        <strain evidence="1">20211129_DDA</strain>
        <tissue evidence="1">Liver</tissue>
    </source>
</reference>
<accession>A0AAV7PTJ3</accession>
<name>A0AAV7PTJ3_PLEWA</name>
<comment type="caution">
    <text evidence="1">The sequence shown here is derived from an EMBL/GenBank/DDBJ whole genome shotgun (WGS) entry which is preliminary data.</text>
</comment>
<dbReference type="EMBL" id="JANPWB010000011">
    <property type="protein sequence ID" value="KAJ1131622.1"/>
    <property type="molecule type" value="Genomic_DNA"/>
</dbReference>
<protein>
    <submittedName>
        <fullName evidence="1">Uncharacterized protein</fullName>
    </submittedName>
</protein>
<gene>
    <name evidence="1" type="ORF">NDU88_009957</name>
</gene>